<keyword evidence="3" id="KW-1185">Reference proteome</keyword>
<dbReference type="AlphaFoldDB" id="A0AAW0QT71"/>
<proteinExistence type="inferred from homology"/>
<dbReference type="EMBL" id="JAQQWP010000006">
    <property type="protein sequence ID" value="KAK8113808.1"/>
    <property type="molecule type" value="Genomic_DNA"/>
</dbReference>
<dbReference type="PANTHER" id="PTHR13420:SF7">
    <property type="entry name" value="UPF0235 PROTEIN C15ORF40"/>
    <property type="match status" value="1"/>
</dbReference>
<dbReference type="GO" id="GO:0005737">
    <property type="term" value="C:cytoplasm"/>
    <property type="evidence" value="ECO:0007669"/>
    <property type="project" value="TreeGrafter"/>
</dbReference>
<evidence type="ECO:0000313" key="2">
    <source>
        <dbReference type="EMBL" id="KAK8113808.1"/>
    </source>
</evidence>
<protein>
    <submittedName>
        <fullName evidence="2">YggU-like protein</fullName>
    </submittedName>
</protein>
<evidence type="ECO:0000313" key="3">
    <source>
        <dbReference type="Proteomes" id="UP001392437"/>
    </source>
</evidence>
<organism evidence="2 3">
    <name type="scientific">Apiospora kogelbergensis</name>
    <dbReference type="NCBI Taxonomy" id="1337665"/>
    <lineage>
        <taxon>Eukaryota</taxon>
        <taxon>Fungi</taxon>
        <taxon>Dikarya</taxon>
        <taxon>Ascomycota</taxon>
        <taxon>Pezizomycotina</taxon>
        <taxon>Sordariomycetes</taxon>
        <taxon>Xylariomycetidae</taxon>
        <taxon>Amphisphaeriales</taxon>
        <taxon>Apiosporaceae</taxon>
        <taxon>Apiospora</taxon>
    </lineage>
</organism>
<dbReference type="InterPro" id="IPR003746">
    <property type="entry name" value="DUF167"/>
</dbReference>
<sequence>MATRTPLPALSLVRGKSNAPSSLHIRCHVKPGADKVREGILAVSDAAVELCVAAAPRNGESNKAVVQVLSHALQIPKMHLRIVRGLKSRDKTIELSSRLLQTTDEAKLQDAISAIRKRLKDESDP</sequence>
<dbReference type="PANTHER" id="PTHR13420">
    <property type="entry name" value="UPF0235 PROTEIN C15ORF40"/>
    <property type="match status" value="1"/>
</dbReference>
<name>A0AAW0QT71_9PEZI</name>
<dbReference type="NCBIfam" id="TIGR00251">
    <property type="entry name" value="DUF167 family protein"/>
    <property type="match status" value="1"/>
</dbReference>
<dbReference type="SUPFAM" id="SSF69786">
    <property type="entry name" value="YggU-like"/>
    <property type="match status" value="1"/>
</dbReference>
<dbReference type="InterPro" id="IPR036591">
    <property type="entry name" value="YggU-like_sf"/>
</dbReference>
<comment type="caution">
    <text evidence="2">The sequence shown here is derived from an EMBL/GenBank/DDBJ whole genome shotgun (WGS) entry which is preliminary data.</text>
</comment>
<gene>
    <name evidence="2" type="ORF">PG999_005877</name>
</gene>
<dbReference type="SMART" id="SM01152">
    <property type="entry name" value="DUF167"/>
    <property type="match status" value="1"/>
</dbReference>
<accession>A0AAW0QT71</accession>
<reference evidence="2 3" key="1">
    <citation type="submission" date="2023-01" db="EMBL/GenBank/DDBJ databases">
        <title>Analysis of 21 Apiospora genomes using comparative genomics revels a genus with tremendous synthesis potential of carbohydrate active enzymes and secondary metabolites.</title>
        <authorList>
            <person name="Sorensen T."/>
        </authorList>
    </citation>
    <scope>NUCLEOTIDE SEQUENCE [LARGE SCALE GENOMIC DNA]</scope>
    <source>
        <strain evidence="2 3">CBS 117206</strain>
    </source>
</reference>
<evidence type="ECO:0000256" key="1">
    <source>
        <dbReference type="ARBA" id="ARBA00010364"/>
    </source>
</evidence>
<dbReference type="Gene3D" id="3.30.1200.10">
    <property type="entry name" value="YggU-like"/>
    <property type="match status" value="1"/>
</dbReference>
<dbReference type="Proteomes" id="UP001392437">
    <property type="component" value="Unassembled WGS sequence"/>
</dbReference>
<dbReference type="Pfam" id="PF02594">
    <property type="entry name" value="DUF167"/>
    <property type="match status" value="1"/>
</dbReference>
<dbReference type="HAMAP" id="MF_00634">
    <property type="entry name" value="UPF0235"/>
    <property type="match status" value="1"/>
</dbReference>
<comment type="similarity">
    <text evidence="1">Belongs to the UPF0235 family.</text>
</comment>